<name>A0ABU3N6Q8_9SPHN</name>
<proteinExistence type="predicted"/>
<gene>
    <name evidence="1" type="ORF">MZO42_16000</name>
</gene>
<evidence type="ECO:0000313" key="1">
    <source>
        <dbReference type="EMBL" id="MDT8760204.1"/>
    </source>
</evidence>
<comment type="caution">
    <text evidence="1">The sequence shown here is derived from an EMBL/GenBank/DDBJ whole genome shotgun (WGS) entry which is preliminary data.</text>
</comment>
<dbReference type="EMBL" id="JALMLT010000004">
    <property type="protein sequence ID" value="MDT8760204.1"/>
    <property type="molecule type" value="Genomic_DNA"/>
</dbReference>
<organism evidence="1">
    <name type="scientific">Sphingomonas psychrotolerans</name>
    <dbReference type="NCBI Taxonomy" id="1327635"/>
    <lineage>
        <taxon>Bacteria</taxon>
        <taxon>Pseudomonadati</taxon>
        <taxon>Pseudomonadota</taxon>
        <taxon>Alphaproteobacteria</taxon>
        <taxon>Sphingomonadales</taxon>
        <taxon>Sphingomonadaceae</taxon>
        <taxon>Sphingomonas</taxon>
    </lineage>
</organism>
<accession>A0ABU3N6Q8</accession>
<sequence length="45" mass="4956">MEVIFSIKHPALALETGGDGARLYEHRKRRVKEKSLPEKGVGHGG</sequence>
<protein>
    <submittedName>
        <fullName evidence="1">Uncharacterized protein</fullName>
    </submittedName>
</protein>
<reference evidence="1" key="1">
    <citation type="submission" date="2022-04" db="EMBL/GenBank/DDBJ databases">
        <title>Tomato heritable bacteria conferring resistance against bacterial wilt.</title>
        <authorList>
            <person name="Yin J."/>
        </authorList>
    </citation>
    <scope>NUCLEOTIDE SEQUENCE</scope>
    <source>
        <strain evidence="1">Cra20</strain>
    </source>
</reference>